<evidence type="ECO:0000256" key="10">
    <source>
        <dbReference type="SAM" id="MobiDB-lite"/>
    </source>
</evidence>
<feature type="compositionally biased region" description="Pro residues" evidence="10">
    <location>
        <begin position="349"/>
        <end position="389"/>
    </location>
</feature>
<dbReference type="InterPro" id="IPR050384">
    <property type="entry name" value="Endophilin_SH3RF"/>
</dbReference>
<keyword evidence="14" id="KW-1185">Reference proteome</keyword>
<evidence type="ECO:0000313" key="14">
    <source>
        <dbReference type="Proteomes" id="UP000502823"/>
    </source>
</evidence>
<dbReference type="EMBL" id="BLKM01000661">
    <property type="protein sequence ID" value="GFG36922.1"/>
    <property type="molecule type" value="Genomic_DNA"/>
</dbReference>
<evidence type="ECO:0000256" key="9">
    <source>
        <dbReference type="PROSITE-ProRule" id="PRU00192"/>
    </source>
</evidence>
<keyword evidence="6" id="KW-0862">Zinc</keyword>
<dbReference type="CDD" id="cd11787">
    <property type="entry name" value="SH3_SH3RF_2"/>
    <property type="match status" value="1"/>
</dbReference>
<keyword evidence="4" id="KW-0677">Repeat</keyword>
<feature type="compositionally biased region" description="Low complexity" evidence="10">
    <location>
        <begin position="615"/>
        <end position="654"/>
    </location>
</feature>
<dbReference type="PRINTS" id="PR00499">
    <property type="entry name" value="P67PHOX"/>
</dbReference>
<dbReference type="InterPro" id="IPR001452">
    <property type="entry name" value="SH3_domain"/>
</dbReference>
<dbReference type="InterPro" id="IPR017907">
    <property type="entry name" value="Znf_RING_CS"/>
</dbReference>
<keyword evidence="7" id="KW-0832">Ubl conjugation</keyword>
<dbReference type="GO" id="GO:0008270">
    <property type="term" value="F:zinc ion binding"/>
    <property type="evidence" value="ECO:0007669"/>
    <property type="project" value="UniProtKB-KW"/>
</dbReference>
<evidence type="ECO:0000256" key="8">
    <source>
        <dbReference type="PROSITE-ProRule" id="PRU00175"/>
    </source>
</evidence>
<dbReference type="GO" id="GO:0061630">
    <property type="term" value="F:ubiquitin protein ligase activity"/>
    <property type="evidence" value="ECO:0007669"/>
    <property type="project" value="TreeGrafter"/>
</dbReference>
<dbReference type="SMART" id="SM00326">
    <property type="entry name" value="SH3"/>
    <property type="match status" value="3"/>
</dbReference>
<dbReference type="GO" id="GO:0032436">
    <property type="term" value="P:positive regulation of proteasomal ubiquitin-dependent protein catabolic process"/>
    <property type="evidence" value="ECO:0007669"/>
    <property type="project" value="TreeGrafter"/>
</dbReference>
<feature type="region of interest" description="Disordered" evidence="10">
    <location>
        <begin position="271"/>
        <end position="454"/>
    </location>
</feature>
<feature type="compositionally biased region" description="Low complexity" evidence="10">
    <location>
        <begin position="315"/>
        <end position="348"/>
    </location>
</feature>
<dbReference type="PRINTS" id="PR00452">
    <property type="entry name" value="SH3DOMAIN"/>
</dbReference>
<reference evidence="14" key="1">
    <citation type="submission" date="2020-01" db="EMBL/GenBank/DDBJ databases">
        <title>Draft genome sequence of the Termite Coptotermes fromosanus.</title>
        <authorList>
            <person name="Itakura S."/>
            <person name="Yosikawa Y."/>
            <person name="Umezawa K."/>
        </authorList>
    </citation>
    <scope>NUCLEOTIDE SEQUENCE [LARGE SCALE GENOMIC DNA]</scope>
</reference>
<feature type="domain" description="SH3" evidence="11">
    <location>
        <begin position="201"/>
        <end position="263"/>
    </location>
</feature>
<feature type="compositionally biased region" description="Basic residues" evidence="10">
    <location>
        <begin position="401"/>
        <end position="426"/>
    </location>
</feature>
<evidence type="ECO:0000256" key="6">
    <source>
        <dbReference type="ARBA" id="ARBA00022833"/>
    </source>
</evidence>
<dbReference type="PANTHER" id="PTHR14167">
    <property type="entry name" value="SH3 DOMAIN-CONTAINING"/>
    <property type="match status" value="1"/>
</dbReference>
<dbReference type="InterPro" id="IPR018957">
    <property type="entry name" value="Znf_C3HC4_RING-type"/>
</dbReference>
<evidence type="ECO:0000256" key="2">
    <source>
        <dbReference type="ARBA" id="ARBA00022443"/>
    </source>
</evidence>
<evidence type="ECO:0000256" key="3">
    <source>
        <dbReference type="ARBA" id="ARBA00022723"/>
    </source>
</evidence>
<dbReference type="Pfam" id="PF00018">
    <property type="entry name" value="SH3_1"/>
    <property type="match status" value="2"/>
</dbReference>
<dbReference type="Gene3D" id="2.30.30.40">
    <property type="entry name" value="SH3 Domains"/>
    <property type="match status" value="3"/>
</dbReference>
<feature type="domain" description="SH3" evidence="11">
    <location>
        <begin position="139"/>
        <end position="198"/>
    </location>
</feature>
<feature type="compositionally biased region" description="Low complexity" evidence="10">
    <location>
        <begin position="530"/>
        <end position="547"/>
    </location>
</feature>
<evidence type="ECO:0000256" key="4">
    <source>
        <dbReference type="ARBA" id="ARBA00022737"/>
    </source>
</evidence>
<protein>
    <recommendedName>
        <fullName evidence="15">RING-type E3 ubiquitin transferase</fullName>
    </recommendedName>
</protein>
<feature type="region of interest" description="Disordered" evidence="10">
    <location>
        <begin position="840"/>
        <end position="888"/>
    </location>
</feature>
<dbReference type="InterPro" id="IPR001841">
    <property type="entry name" value="Znf_RING"/>
</dbReference>
<dbReference type="SMART" id="SM00184">
    <property type="entry name" value="RING"/>
    <property type="match status" value="1"/>
</dbReference>
<feature type="compositionally biased region" description="Polar residues" evidence="10">
    <location>
        <begin position="302"/>
        <end position="314"/>
    </location>
</feature>
<evidence type="ECO:0000256" key="1">
    <source>
        <dbReference type="ARBA" id="ARBA00008649"/>
    </source>
</evidence>
<accession>A0A6L2Q036</accession>
<dbReference type="PROSITE" id="PS50002">
    <property type="entry name" value="SH3"/>
    <property type="match status" value="3"/>
</dbReference>
<name>A0A6L2Q036_COPFO</name>
<keyword evidence="3" id="KW-0479">Metal-binding</keyword>
<dbReference type="InterPro" id="IPR013083">
    <property type="entry name" value="Znf_RING/FYVE/PHD"/>
</dbReference>
<feature type="compositionally biased region" description="Polar residues" evidence="10">
    <location>
        <begin position="698"/>
        <end position="725"/>
    </location>
</feature>
<proteinExistence type="inferred from homology"/>
<keyword evidence="5 8" id="KW-0863">Zinc-finger</keyword>
<organism evidence="13 14">
    <name type="scientific">Coptotermes formosanus</name>
    <name type="common">Formosan subterranean termite</name>
    <dbReference type="NCBI Taxonomy" id="36987"/>
    <lineage>
        <taxon>Eukaryota</taxon>
        <taxon>Metazoa</taxon>
        <taxon>Ecdysozoa</taxon>
        <taxon>Arthropoda</taxon>
        <taxon>Hexapoda</taxon>
        <taxon>Insecta</taxon>
        <taxon>Pterygota</taxon>
        <taxon>Neoptera</taxon>
        <taxon>Polyneoptera</taxon>
        <taxon>Dictyoptera</taxon>
        <taxon>Blattodea</taxon>
        <taxon>Blattoidea</taxon>
        <taxon>Termitoidae</taxon>
        <taxon>Rhinotermitidae</taxon>
        <taxon>Coptotermes</taxon>
    </lineage>
</organism>
<dbReference type="Pfam" id="PF00097">
    <property type="entry name" value="zf-C3HC4"/>
    <property type="match status" value="1"/>
</dbReference>
<gene>
    <name evidence="13" type="ORF">Cfor_12467</name>
</gene>
<dbReference type="InParanoid" id="A0A6L2Q036"/>
<sequence>MDEWTLNDLLECSVCLERLDTSSKVLPCQHTFCKKCLEEIVSTHKELRCPECRVLVDVKIEDLPPNVLLMRILEGMRNAAPKKRNAVPNRLQGNTSPAPATVQQMAPLQQQQQTPTHVATISSPDTRPHTGPKQHAVQPNQPYARAIYDYLSSEPGDLCFKKGDIILLRKKIDNNWYHGESGGKHGVFPLTYVQVVTPLPSHIPQCKALYDFRMTNDDEEGCLTFNKGEVITVIRRVDENWAEGKLGDRIGIFPLAFVELNSVARALMKLSTNSQPGPSRVAPPTPTSEDTTPLIPTDHSRTVANSHTSQQHVGTSDSSSTVSSASSSTTPNTSSSNTSSSSSTAPSSPTSPPPPRIPVPAITPPPHNVIVPPPPRPAHNPNISPPHTLPPHHASSTQQREKRHSFSVLHTGHHHQTSHSQRHRRSGSSDTGVSVTASGLTPPPPQGAPHHSSATPLPAAYIALYPYKPHKADELELKKGAIYMVTERCQDGWFKGTSSRAQKCGVFPGNYVAPISRSLTGGQAQLLGLARGSSGSSTLSQQGNSVSGSGGSSGSPRSNPVTSTPPLEPRSFTRSSGSSKQGASPLMYSPRNSQPSHGPVGTSLIASQIPPELPPRSSSPGHSSPSVSLSHHHGSTSASSSSHHGSVISSSWHGQQPQPSSTLGSDPASSSTPVALGRSHSAVMASGGAVTHSFDTAASTLGRSSGGHLSTTVAPPPNVSVTAVSSRPADKAKEKKAKGGLMSRFTSMKKSKSPPPATYSMDNPVFDDGTVAASPQHPVHVRSGSCPSQLLQVLPVEGSTAHHRLFGSSASCGSQRIKHKEQRPNVVVASLCFVCNRPSESTACGSSGNHRKSNSLDAGSGGDCTAGRKTNKPLVPPVRESNTKCDGQ</sequence>
<feature type="domain" description="RING-type" evidence="12">
    <location>
        <begin position="12"/>
        <end position="53"/>
    </location>
</feature>
<dbReference type="GO" id="GO:0016567">
    <property type="term" value="P:protein ubiquitination"/>
    <property type="evidence" value="ECO:0007669"/>
    <property type="project" value="TreeGrafter"/>
</dbReference>
<evidence type="ECO:0000256" key="7">
    <source>
        <dbReference type="ARBA" id="ARBA00022843"/>
    </source>
</evidence>
<dbReference type="FunCoup" id="A0A6L2Q036">
    <property type="interactions" value="528"/>
</dbReference>
<dbReference type="OrthoDB" id="2163411at2759"/>
<feature type="compositionally biased region" description="Polar residues" evidence="10">
    <location>
        <begin position="430"/>
        <end position="439"/>
    </location>
</feature>
<dbReference type="AlphaFoldDB" id="A0A6L2Q036"/>
<evidence type="ECO:0000259" key="12">
    <source>
        <dbReference type="PROSITE" id="PS50089"/>
    </source>
</evidence>
<evidence type="ECO:0000259" key="11">
    <source>
        <dbReference type="PROSITE" id="PS50002"/>
    </source>
</evidence>
<dbReference type="SUPFAM" id="SSF50044">
    <property type="entry name" value="SH3-domain"/>
    <property type="match status" value="3"/>
</dbReference>
<dbReference type="PROSITE" id="PS50089">
    <property type="entry name" value="ZF_RING_2"/>
    <property type="match status" value="1"/>
</dbReference>
<dbReference type="Proteomes" id="UP000502823">
    <property type="component" value="Unassembled WGS sequence"/>
</dbReference>
<comment type="similarity">
    <text evidence="1">Belongs to the SH3RF family.</text>
</comment>
<dbReference type="Pfam" id="PF07653">
    <property type="entry name" value="SH3_2"/>
    <property type="match status" value="1"/>
</dbReference>
<dbReference type="PANTHER" id="PTHR14167:SF51">
    <property type="entry name" value="RING-TYPE E3 UBIQUITIN TRANSFERASE"/>
    <property type="match status" value="1"/>
</dbReference>
<dbReference type="PROSITE" id="PS00518">
    <property type="entry name" value="ZF_RING_1"/>
    <property type="match status" value="1"/>
</dbReference>
<dbReference type="InterPro" id="IPR036028">
    <property type="entry name" value="SH3-like_dom_sf"/>
</dbReference>
<evidence type="ECO:0000313" key="13">
    <source>
        <dbReference type="EMBL" id="GFG36922.1"/>
    </source>
</evidence>
<dbReference type="FunFam" id="2.30.30.40:FF:000001">
    <property type="entry name" value="Sorbin and SH3 domain-containing protein 1 isoform 2"/>
    <property type="match status" value="1"/>
</dbReference>
<evidence type="ECO:0008006" key="15">
    <source>
        <dbReference type="Google" id="ProtNLM"/>
    </source>
</evidence>
<dbReference type="GO" id="GO:0046330">
    <property type="term" value="P:positive regulation of JNK cascade"/>
    <property type="evidence" value="ECO:0007669"/>
    <property type="project" value="TreeGrafter"/>
</dbReference>
<evidence type="ECO:0000256" key="5">
    <source>
        <dbReference type="ARBA" id="ARBA00022771"/>
    </source>
</evidence>
<feature type="compositionally biased region" description="Polar residues" evidence="10">
    <location>
        <begin position="655"/>
        <end position="673"/>
    </location>
</feature>
<dbReference type="InterPro" id="IPR028502">
    <property type="entry name" value="SH3RF3_RING-HC_Zfn"/>
</dbReference>
<dbReference type="CDD" id="cd16750">
    <property type="entry name" value="RING-HC_SH3RF3"/>
    <property type="match status" value="1"/>
</dbReference>
<feature type="domain" description="SH3" evidence="11">
    <location>
        <begin position="456"/>
        <end position="517"/>
    </location>
</feature>
<dbReference type="FunFam" id="3.30.40.10:FF:000077">
    <property type="entry name" value="E3 ubiquitin-protein ligase SH3RF1 isoform X1"/>
    <property type="match status" value="1"/>
</dbReference>
<comment type="caution">
    <text evidence="13">The sequence shown here is derived from an EMBL/GenBank/DDBJ whole genome shotgun (WGS) entry which is preliminary data.</text>
</comment>
<dbReference type="CDD" id="cd11786">
    <property type="entry name" value="SH3_SH3RF_1"/>
    <property type="match status" value="1"/>
</dbReference>
<feature type="compositionally biased region" description="Polar residues" evidence="10">
    <location>
        <begin position="572"/>
        <end position="582"/>
    </location>
</feature>
<feature type="region of interest" description="Disordered" evidence="10">
    <location>
        <begin position="698"/>
        <end position="739"/>
    </location>
</feature>
<dbReference type="Gene3D" id="3.30.40.10">
    <property type="entry name" value="Zinc/RING finger domain, C3HC4 (zinc finger)"/>
    <property type="match status" value="1"/>
</dbReference>
<dbReference type="CDD" id="cd11783">
    <property type="entry name" value="SH3_SH3RF_3"/>
    <property type="match status" value="1"/>
</dbReference>
<dbReference type="SUPFAM" id="SSF57850">
    <property type="entry name" value="RING/U-box"/>
    <property type="match status" value="1"/>
</dbReference>
<feature type="region of interest" description="Disordered" evidence="10">
    <location>
        <begin position="530"/>
        <end position="680"/>
    </location>
</feature>
<keyword evidence="2 9" id="KW-0728">SH3 domain</keyword>